<evidence type="ECO:0000313" key="1">
    <source>
        <dbReference type="EMBL" id="KAF8393219.1"/>
    </source>
</evidence>
<sequence length="90" mass="9747">MGAITFSPLQGLTTLHPYTPPSQLSLCEIKVGALEDTAELDTKTLAEAKELTIRVLLLLCLVGSGIVDDDIEFLEDRNGVQRIYIHHAGG</sequence>
<dbReference type="Proteomes" id="UP000655225">
    <property type="component" value="Unassembled WGS sequence"/>
</dbReference>
<reference evidence="1 2" key="1">
    <citation type="submission" date="2020-04" db="EMBL/GenBank/DDBJ databases">
        <title>Plant Genome Project.</title>
        <authorList>
            <person name="Zhang R.-G."/>
        </authorList>
    </citation>
    <scope>NUCLEOTIDE SEQUENCE [LARGE SCALE GENOMIC DNA]</scope>
    <source>
        <strain evidence="1">YNK0</strain>
        <tissue evidence="1">Leaf</tissue>
    </source>
</reference>
<keyword evidence="2" id="KW-1185">Reference proteome</keyword>
<proteinExistence type="predicted"/>
<name>A0A834YPT2_TETSI</name>
<protein>
    <submittedName>
        <fullName evidence="1">Uncharacterized protein</fullName>
    </submittedName>
</protein>
<accession>A0A834YPT2</accession>
<organism evidence="1 2">
    <name type="scientific">Tetracentron sinense</name>
    <name type="common">Spur-leaf</name>
    <dbReference type="NCBI Taxonomy" id="13715"/>
    <lineage>
        <taxon>Eukaryota</taxon>
        <taxon>Viridiplantae</taxon>
        <taxon>Streptophyta</taxon>
        <taxon>Embryophyta</taxon>
        <taxon>Tracheophyta</taxon>
        <taxon>Spermatophyta</taxon>
        <taxon>Magnoliopsida</taxon>
        <taxon>Trochodendrales</taxon>
        <taxon>Trochodendraceae</taxon>
        <taxon>Tetracentron</taxon>
    </lineage>
</organism>
<gene>
    <name evidence="1" type="ORF">HHK36_021460</name>
</gene>
<dbReference type="EMBL" id="JABCRI010000015">
    <property type="protein sequence ID" value="KAF8393219.1"/>
    <property type="molecule type" value="Genomic_DNA"/>
</dbReference>
<evidence type="ECO:0000313" key="2">
    <source>
        <dbReference type="Proteomes" id="UP000655225"/>
    </source>
</evidence>
<dbReference type="AlphaFoldDB" id="A0A834YPT2"/>
<comment type="caution">
    <text evidence="1">The sequence shown here is derived from an EMBL/GenBank/DDBJ whole genome shotgun (WGS) entry which is preliminary data.</text>
</comment>